<comment type="caution">
    <text evidence="1">The sequence shown here is derived from an EMBL/GenBank/DDBJ whole genome shotgun (WGS) entry which is preliminary data.</text>
</comment>
<organism evidence="1 2">
    <name type="scientific">Stephania japonica</name>
    <dbReference type="NCBI Taxonomy" id="461633"/>
    <lineage>
        <taxon>Eukaryota</taxon>
        <taxon>Viridiplantae</taxon>
        <taxon>Streptophyta</taxon>
        <taxon>Embryophyta</taxon>
        <taxon>Tracheophyta</taxon>
        <taxon>Spermatophyta</taxon>
        <taxon>Magnoliopsida</taxon>
        <taxon>Ranunculales</taxon>
        <taxon>Menispermaceae</taxon>
        <taxon>Menispermoideae</taxon>
        <taxon>Cissampelideae</taxon>
        <taxon>Stephania</taxon>
    </lineage>
</organism>
<keyword evidence="2" id="KW-1185">Reference proteome</keyword>
<evidence type="ECO:0000313" key="2">
    <source>
        <dbReference type="Proteomes" id="UP001417504"/>
    </source>
</evidence>
<dbReference type="AlphaFoldDB" id="A0AAP0PJA3"/>
<proteinExistence type="predicted"/>
<evidence type="ECO:0000313" key="1">
    <source>
        <dbReference type="EMBL" id="KAK9146047.1"/>
    </source>
</evidence>
<reference evidence="1 2" key="1">
    <citation type="submission" date="2024-01" db="EMBL/GenBank/DDBJ databases">
        <title>Genome assemblies of Stephania.</title>
        <authorList>
            <person name="Yang L."/>
        </authorList>
    </citation>
    <scope>NUCLEOTIDE SEQUENCE [LARGE SCALE GENOMIC DNA]</scope>
    <source>
        <strain evidence="1">QJT</strain>
        <tissue evidence="1">Leaf</tissue>
    </source>
</reference>
<name>A0AAP0PJA3_9MAGN</name>
<dbReference type="EMBL" id="JBBNAE010000002">
    <property type="protein sequence ID" value="KAK9146047.1"/>
    <property type="molecule type" value="Genomic_DNA"/>
</dbReference>
<accession>A0AAP0PJA3</accession>
<gene>
    <name evidence="1" type="ORF">Sjap_005950</name>
</gene>
<sequence length="201" mass="23052">METQAGKCVLDESTYSSPVPLIGLYITPATLKLVRIASILAPTYKQSSSLIVKEFETYRSSLLSSLDEVFEILHFVDKKMSSSSFENEKKLMLAMAFWRSGSFNIFLPKIVRHEEQQILKNPTFELDQAIDLVNGLQKVLHTDYVREELVLMIDFILGRDYGSLSDLHNYIERLYIDMVKEFLGQLPNAIFKDIKESNAED</sequence>
<protein>
    <submittedName>
        <fullName evidence="1">Uncharacterized protein</fullName>
    </submittedName>
</protein>
<dbReference type="Proteomes" id="UP001417504">
    <property type="component" value="Unassembled WGS sequence"/>
</dbReference>